<dbReference type="Pfam" id="PF14099">
    <property type="entry name" value="Polysacc_lyase"/>
    <property type="match status" value="1"/>
</dbReference>
<protein>
    <submittedName>
        <fullName evidence="2">Polysaccharide lyase</fullName>
    </submittedName>
</protein>
<keyword evidence="1" id="KW-0732">Signal</keyword>
<evidence type="ECO:0000256" key="1">
    <source>
        <dbReference type="SAM" id="SignalP"/>
    </source>
</evidence>
<evidence type="ECO:0000313" key="2">
    <source>
        <dbReference type="EMBL" id="MFD1327592.1"/>
    </source>
</evidence>
<dbReference type="GO" id="GO:0016829">
    <property type="term" value="F:lyase activity"/>
    <property type="evidence" value="ECO:0007669"/>
    <property type="project" value="UniProtKB-KW"/>
</dbReference>
<sequence length="326" mass="35991">MPALLPIARTTLAALVLVAAPMAASAEDAAQRKLYDGFNAADFAETGGLYYRDNAEQQAGTVTFQSEVKREGAGALKLSIRPLCHADSEGCSERAEIWEKTELRVPYDEGVWFGFSVLFVDPIPQNDHRYLIAQWKREIGPDAEGDFSPFLALRLDNGKLFATIESNYQDGTTAELRDGVPACPAGSTPVWLRPETNQMRSLVAHDADWTAEDAKVFPSCTDKLVVTHHGNPLPAPASGWIDFAIYTRPGPDGTGHIEIFANGRWIVTAKGYIGHNDRGLGEKQYFKFGPYRAAGEGEWTLYYDDFRRSPDCIDVLRDERACAAVR</sequence>
<dbReference type="InterPro" id="IPR025975">
    <property type="entry name" value="Polysacc_lyase"/>
</dbReference>
<proteinExistence type="predicted"/>
<keyword evidence="3" id="KW-1185">Reference proteome</keyword>
<keyword evidence="2" id="KW-0456">Lyase</keyword>
<feature type="chain" id="PRO_5045890253" evidence="1">
    <location>
        <begin position="27"/>
        <end position="326"/>
    </location>
</feature>
<gene>
    <name evidence="2" type="ORF">ACFQ33_06750</name>
</gene>
<organism evidence="2 3">
    <name type="scientific">Mycoplana ramosa</name>
    <name type="common">Mycoplana bullata</name>
    <dbReference type="NCBI Taxonomy" id="40837"/>
    <lineage>
        <taxon>Bacteria</taxon>
        <taxon>Pseudomonadati</taxon>
        <taxon>Pseudomonadota</taxon>
        <taxon>Alphaproteobacteria</taxon>
        <taxon>Hyphomicrobiales</taxon>
        <taxon>Rhizobiaceae</taxon>
        <taxon>Mycoplana</taxon>
    </lineage>
</organism>
<accession>A0ABW3YSQ1</accession>
<name>A0ABW3YSQ1_MYCRA</name>
<evidence type="ECO:0000313" key="3">
    <source>
        <dbReference type="Proteomes" id="UP001597173"/>
    </source>
</evidence>
<dbReference type="RefSeq" id="WP_374835483.1">
    <property type="nucleotide sequence ID" value="NZ_JBHEEW010000001.1"/>
</dbReference>
<reference evidence="3" key="1">
    <citation type="journal article" date="2019" name="Int. J. Syst. Evol. Microbiol.">
        <title>The Global Catalogue of Microorganisms (GCM) 10K type strain sequencing project: providing services to taxonomists for standard genome sequencing and annotation.</title>
        <authorList>
            <consortium name="The Broad Institute Genomics Platform"/>
            <consortium name="The Broad Institute Genome Sequencing Center for Infectious Disease"/>
            <person name="Wu L."/>
            <person name="Ma J."/>
        </authorList>
    </citation>
    <scope>NUCLEOTIDE SEQUENCE [LARGE SCALE GENOMIC DNA]</scope>
    <source>
        <strain evidence="3">CCUG 55609</strain>
    </source>
</reference>
<comment type="caution">
    <text evidence="2">The sequence shown here is derived from an EMBL/GenBank/DDBJ whole genome shotgun (WGS) entry which is preliminary data.</text>
</comment>
<dbReference type="Proteomes" id="UP001597173">
    <property type="component" value="Unassembled WGS sequence"/>
</dbReference>
<dbReference type="EMBL" id="JBHTNF010000002">
    <property type="protein sequence ID" value="MFD1327592.1"/>
    <property type="molecule type" value="Genomic_DNA"/>
</dbReference>
<feature type="signal peptide" evidence="1">
    <location>
        <begin position="1"/>
        <end position="26"/>
    </location>
</feature>
<dbReference type="Gene3D" id="2.60.120.200">
    <property type="match status" value="1"/>
</dbReference>